<reference evidence="21" key="1">
    <citation type="submission" date="2017-09" db="EMBL/GenBank/DDBJ databases">
        <title>FDA dAtabase for Regulatory Grade micrObial Sequences (FDA-ARGOS): Supporting development and validation of Infectious Disease Dx tests.</title>
        <authorList>
            <person name="Goldberg B."/>
            <person name="Campos J."/>
            <person name="Tallon L."/>
            <person name="Sadzewicz L."/>
            <person name="Ott S."/>
            <person name="Zhao X."/>
            <person name="Nagaraj S."/>
            <person name="Vavikolanu K."/>
            <person name="Aluvathingal J."/>
            <person name="Nadendla S."/>
            <person name="Geyer C."/>
            <person name="Sichtig H."/>
        </authorList>
    </citation>
    <scope>NUCLEOTIDE SEQUENCE [LARGE SCALE GENOMIC DNA]</scope>
    <source>
        <strain evidence="21">FDAARGOS_370</strain>
    </source>
</reference>
<evidence type="ECO:0000256" key="10">
    <source>
        <dbReference type="ARBA" id="ARBA00022692"/>
    </source>
</evidence>
<evidence type="ECO:0000256" key="18">
    <source>
        <dbReference type="ARBA" id="ARBA00032892"/>
    </source>
</evidence>
<evidence type="ECO:0000256" key="3">
    <source>
        <dbReference type="ARBA" id="ARBA00004927"/>
    </source>
</evidence>
<keyword evidence="9" id="KW-0444">Lipid biosynthesis</keyword>
<evidence type="ECO:0000256" key="2">
    <source>
        <dbReference type="ARBA" id="ARBA00004162"/>
    </source>
</evidence>
<dbReference type="InterPro" id="IPR003763">
    <property type="entry name" value="CDP-diacylglyc_Pase"/>
</dbReference>
<dbReference type="GO" id="GO:0005886">
    <property type="term" value="C:plasma membrane"/>
    <property type="evidence" value="ECO:0007669"/>
    <property type="project" value="UniProtKB-SubCell"/>
</dbReference>
<evidence type="ECO:0000256" key="19">
    <source>
        <dbReference type="SAM" id="Phobius"/>
    </source>
</evidence>
<evidence type="ECO:0000256" key="6">
    <source>
        <dbReference type="ARBA" id="ARBA00012375"/>
    </source>
</evidence>
<keyword evidence="11" id="KW-0378">Hydrolase</keyword>
<evidence type="ECO:0000256" key="13">
    <source>
        <dbReference type="ARBA" id="ARBA00023098"/>
    </source>
</evidence>
<dbReference type="NCBIfam" id="NF003986">
    <property type="entry name" value="PRK05471.1-5"/>
    <property type="match status" value="1"/>
</dbReference>
<dbReference type="GO" id="GO:0008654">
    <property type="term" value="P:phospholipid biosynthetic process"/>
    <property type="evidence" value="ECO:0007669"/>
    <property type="project" value="UniProtKB-KW"/>
</dbReference>
<dbReference type="AlphaFoldDB" id="A0A2A7TZ30"/>
<keyword evidence="16" id="KW-1208">Phospholipid metabolism</keyword>
<dbReference type="InterPro" id="IPR036265">
    <property type="entry name" value="HIT-like_sf"/>
</dbReference>
<name>A0A2A7TZ30_EDWTA</name>
<evidence type="ECO:0000313" key="20">
    <source>
        <dbReference type="EMBL" id="PEH71304.1"/>
    </source>
</evidence>
<keyword evidence="15" id="KW-0594">Phospholipid biosynthesis</keyword>
<proteinExistence type="inferred from homology"/>
<evidence type="ECO:0000256" key="4">
    <source>
        <dbReference type="ARBA" id="ARBA00005189"/>
    </source>
</evidence>
<keyword evidence="12 19" id="KW-1133">Transmembrane helix</keyword>
<comment type="caution">
    <text evidence="20">The sequence shown here is derived from an EMBL/GenBank/DDBJ whole genome shotgun (WGS) entry which is preliminary data.</text>
</comment>
<evidence type="ECO:0000256" key="1">
    <source>
        <dbReference type="ARBA" id="ARBA00001007"/>
    </source>
</evidence>
<dbReference type="GO" id="GO:0046342">
    <property type="term" value="P:CDP-diacylglycerol catabolic process"/>
    <property type="evidence" value="ECO:0007669"/>
    <property type="project" value="UniProtKB-UniPathway"/>
</dbReference>
<dbReference type="OrthoDB" id="481399at2"/>
<dbReference type="Pfam" id="PF02611">
    <property type="entry name" value="CDH"/>
    <property type="match status" value="1"/>
</dbReference>
<evidence type="ECO:0000256" key="15">
    <source>
        <dbReference type="ARBA" id="ARBA00023209"/>
    </source>
</evidence>
<keyword evidence="10 19" id="KW-0812">Transmembrane</keyword>
<evidence type="ECO:0000256" key="5">
    <source>
        <dbReference type="ARBA" id="ARBA00006435"/>
    </source>
</evidence>
<sequence length="257" mass="29240">MSMPRKYQYALVLFIVLLPVVAVLLLLYRPQSDALWRIVSQQCLPHQSTTGVPTPCARVNTKQGYVLLKDRKGILQYLLLPTRRNSGIEDPQLLSPATPNYLAAAWHNRDLLSQRYGSAIPDRLLSLTINSRYGRTQDQLHIHLSCTRQHIVTDLWRIYPTLRTQWRRIGDIEGKRYWARRLSNATLERESPFILLAQLAGTPDAMADYGLALLPAPDGQLILLATRRALWRGNLASIETIQDHRCPQLYPQSAGTP</sequence>
<protein>
    <recommendedName>
        <fullName evidence="7">CDP-diacylglycerol pyrophosphatase</fullName>
        <ecNumber evidence="6">3.6.1.26</ecNumber>
    </recommendedName>
    <alternativeName>
        <fullName evidence="17">CDP-diacylglycerol phosphatidylhydrolase</fullName>
    </alternativeName>
    <alternativeName>
        <fullName evidence="18">CDP-diglyceride hydrolase</fullName>
    </alternativeName>
</protein>
<organism evidence="20 21">
    <name type="scientific">Edwardsiella tarda</name>
    <dbReference type="NCBI Taxonomy" id="636"/>
    <lineage>
        <taxon>Bacteria</taxon>
        <taxon>Pseudomonadati</taxon>
        <taxon>Pseudomonadota</taxon>
        <taxon>Gammaproteobacteria</taxon>
        <taxon>Enterobacterales</taxon>
        <taxon>Hafniaceae</taxon>
        <taxon>Edwardsiella</taxon>
    </lineage>
</organism>
<keyword evidence="8" id="KW-1003">Cell membrane</keyword>
<comment type="similarity">
    <text evidence="5">Belongs to the Cdh family.</text>
</comment>
<evidence type="ECO:0000256" key="12">
    <source>
        <dbReference type="ARBA" id="ARBA00022989"/>
    </source>
</evidence>
<dbReference type="EC" id="3.6.1.26" evidence="6"/>
<comment type="subcellular location">
    <subcellularLocation>
        <location evidence="2">Cell membrane</location>
        <topology evidence="2">Single-pass membrane protein</topology>
    </subcellularLocation>
</comment>
<comment type="pathway">
    <text evidence="4">Lipid metabolism.</text>
</comment>
<dbReference type="Proteomes" id="UP000219788">
    <property type="component" value="Unassembled WGS sequence"/>
</dbReference>
<gene>
    <name evidence="20" type="ORF">CRM76_04785</name>
</gene>
<dbReference type="Gene3D" id="3.30.428.30">
    <property type="entry name" value="HIT family - CDH-like"/>
    <property type="match status" value="1"/>
</dbReference>
<evidence type="ECO:0000256" key="14">
    <source>
        <dbReference type="ARBA" id="ARBA00023136"/>
    </source>
</evidence>
<evidence type="ECO:0000256" key="11">
    <source>
        <dbReference type="ARBA" id="ARBA00022801"/>
    </source>
</evidence>
<comment type="pathway">
    <text evidence="3">Phospholipid metabolism; CDP-diacylglycerol degradation; phosphatidate from CDP-diacylglycerol: step 1/1.</text>
</comment>
<comment type="catalytic activity">
    <reaction evidence="1">
        <text>a CDP-1,2-diacyl-sn-glycerol + H2O = a 1,2-diacyl-sn-glycero-3-phosphate + CMP + 2 H(+)</text>
        <dbReference type="Rhea" id="RHEA:15221"/>
        <dbReference type="ChEBI" id="CHEBI:15377"/>
        <dbReference type="ChEBI" id="CHEBI:15378"/>
        <dbReference type="ChEBI" id="CHEBI:58332"/>
        <dbReference type="ChEBI" id="CHEBI:58608"/>
        <dbReference type="ChEBI" id="CHEBI:60377"/>
        <dbReference type="EC" id="3.6.1.26"/>
    </reaction>
</comment>
<dbReference type="UniPathway" id="UPA00609">
    <property type="reaction ID" value="UER00664"/>
</dbReference>
<evidence type="ECO:0000256" key="9">
    <source>
        <dbReference type="ARBA" id="ARBA00022516"/>
    </source>
</evidence>
<evidence type="ECO:0000256" key="17">
    <source>
        <dbReference type="ARBA" id="ARBA00032888"/>
    </source>
</evidence>
<evidence type="ECO:0000256" key="16">
    <source>
        <dbReference type="ARBA" id="ARBA00023264"/>
    </source>
</evidence>
<dbReference type="GO" id="GO:0008715">
    <property type="term" value="F:CDP-diacylglycerol diphosphatase activity"/>
    <property type="evidence" value="ECO:0007669"/>
    <property type="project" value="UniProtKB-EC"/>
</dbReference>
<accession>A0A2A7TZ30</accession>
<dbReference type="STRING" id="636.AAW15_00510"/>
<evidence type="ECO:0000313" key="21">
    <source>
        <dbReference type="Proteomes" id="UP000219788"/>
    </source>
</evidence>
<keyword evidence="14 19" id="KW-0472">Membrane</keyword>
<keyword evidence="13" id="KW-0443">Lipid metabolism</keyword>
<dbReference type="EMBL" id="PDDV01000013">
    <property type="protein sequence ID" value="PEH71304.1"/>
    <property type="molecule type" value="Genomic_DNA"/>
</dbReference>
<dbReference type="PIRSF" id="PIRSF001273">
    <property type="entry name" value="CDH"/>
    <property type="match status" value="1"/>
</dbReference>
<evidence type="ECO:0000256" key="7">
    <source>
        <dbReference type="ARBA" id="ARBA00019608"/>
    </source>
</evidence>
<dbReference type="SUPFAM" id="SSF54197">
    <property type="entry name" value="HIT-like"/>
    <property type="match status" value="1"/>
</dbReference>
<dbReference type="RefSeq" id="WP_047058961.1">
    <property type="nucleotide sequence ID" value="NZ_CP011359.2"/>
</dbReference>
<evidence type="ECO:0000256" key="8">
    <source>
        <dbReference type="ARBA" id="ARBA00022475"/>
    </source>
</evidence>
<feature type="transmembrane region" description="Helical" evidence="19">
    <location>
        <begin position="7"/>
        <end position="28"/>
    </location>
</feature>